<name>M4VIM7_9BACT</name>
<dbReference type="HOGENOM" id="CLU_045686_1_1_5"/>
<evidence type="ECO:0000256" key="7">
    <source>
        <dbReference type="RuleBase" id="RU362044"/>
    </source>
</evidence>
<dbReference type="Proteomes" id="UP000011932">
    <property type="component" value="Chromosome"/>
</dbReference>
<dbReference type="PATRIC" id="fig|349215.9.peg.2179"/>
<keyword evidence="6 7" id="KW-0472">Membrane</keyword>
<feature type="transmembrane region" description="Helical" evidence="7">
    <location>
        <begin position="231"/>
        <end position="251"/>
    </location>
</feature>
<evidence type="ECO:0000256" key="3">
    <source>
        <dbReference type="ARBA" id="ARBA00022448"/>
    </source>
</evidence>
<gene>
    <name evidence="9" type="ORF">A11S_2247</name>
</gene>
<feature type="region of interest" description="Disordered" evidence="8">
    <location>
        <begin position="1"/>
        <end position="20"/>
    </location>
</feature>
<dbReference type="GO" id="GO:0043190">
    <property type="term" value="C:ATP-binding cassette (ABC) transporter complex"/>
    <property type="evidence" value="ECO:0007669"/>
    <property type="project" value="InterPro"/>
</dbReference>
<dbReference type="STRING" id="349215.A11S_2247"/>
<dbReference type="NCBIfam" id="TIGR00056">
    <property type="entry name" value="MlaE family lipid ABC transporter permease subunit"/>
    <property type="match status" value="1"/>
</dbReference>
<evidence type="ECO:0000256" key="5">
    <source>
        <dbReference type="ARBA" id="ARBA00022989"/>
    </source>
</evidence>
<sequence length="291" mass="30784">MTSEAKIETPGVSGGGSGKTPLHQQIHAHPITEKLLDACETIGGTIMRLIRGTGRLSLFVGQSIAHIFLPPYFPRLVLRQLIDIGYYSLPVVGMTALFTGMVLALQSYTGFTRFNAEGAIAGVVVLSMTRELAPVLAGLMVAGRVGAAIAAEIGTMRVTEQIDALTTLSVNPFKYLIAPRVLAGTLMLPCLVLLGDIVGVFGGYIVSIYNLGFNPGRYLSQTWDVVENIDVISGLIKAAVFGLIVAVMGCYHGYNSGRGAQGVGAATTNAVVSASILILIFNYLLTQVFFS</sequence>
<accession>M4VIM7</accession>
<reference evidence="9 10" key="1">
    <citation type="journal article" date="2013" name="ISME J.">
        <title>By their genes ye shall know them: genomic signatures of predatory bacteria.</title>
        <authorList>
            <person name="Pasternak Z."/>
            <person name="Pietrokovski S."/>
            <person name="Rotem O."/>
            <person name="Gophna U."/>
            <person name="Lurie-Weinberger M.N."/>
            <person name="Jurkevitch E."/>
        </authorList>
    </citation>
    <scope>NUCLEOTIDE SEQUENCE [LARGE SCALE GENOMIC DNA]</scope>
    <source>
        <strain evidence="9">EPB</strain>
    </source>
</reference>
<keyword evidence="4 7" id="KW-0812">Transmembrane</keyword>
<dbReference type="EMBL" id="CP003538">
    <property type="protein sequence ID" value="AGH99043.1"/>
    <property type="molecule type" value="Genomic_DNA"/>
</dbReference>
<feature type="transmembrane region" description="Helical" evidence="7">
    <location>
        <begin position="263"/>
        <end position="285"/>
    </location>
</feature>
<evidence type="ECO:0000256" key="2">
    <source>
        <dbReference type="ARBA" id="ARBA00007556"/>
    </source>
</evidence>
<keyword evidence="3" id="KW-0813">Transport</keyword>
<dbReference type="InterPro" id="IPR003453">
    <property type="entry name" value="ABC_MlaE_roteobac"/>
</dbReference>
<feature type="transmembrane region" description="Helical" evidence="7">
    <location>
        <begin position="85"/>
        <end position="105"/>
    </location>
</feature>
<evidence type="ECO:0000256" key="1">
    <source>
        <dbReference type="ARBA" id="ARBA00004141"/>
    </source>
</evidence>
<dbReference type="PANTHER" id="PTHR30188:SF4">
    <property type="entry name" value="PROTEIN TRIGALACTOSYLDIACYLGLYCEROL 1, CHLOROPLASTIC"/>
    <property type="match status" value="1"/>
</dbReference>
<dbReference type="InterPro" id="IPR030802">
    <property type="entry name" value="Permease_MalE"/>
</dbReference>
<evidence type="ECO:0000313" key="9">
    <source>
        <dbReference type="EMBL" id="AGH99043.1"/>
    </source>
</evidence>
<dbReference type="Pfam" id="PF02405">
    <property type="entry name" value="MlaE"/>
    <property type="match status" value="1"/>
</dbReference>
<comment type="caution">
    <text evidence="7">Lacks conserved residue(s) required for the propagation of feature annotation.</text>
</comment>
<comment type="subcellular location">
    <subcellularLocation>
        <location evidence="1">Membrane</location>
        <topology evidence="1">Multi-pass membrane protein</topology>
    </subcellularLocation>
</comment>
<protein>
    <submittedName>
        <fullName evidence="9">ABC-type transport system involved in resistance to organic solvents, permease component</fullName>
    </submittedName>
</protein>
<feature type="transmembrane region" description="Helical" evidence="7">
    <location>
        <begin position="181"/>
        <end position="211"/>
    </location>
</feature>
<keyword evidence="5 7" id="KW-1133">Transmembrane helix</keyword>
<organism evidence="9 10">
    <name type="scientific">Micavibrio aeruginosavorus EPB</name>
    <dbReference type="NCBI Taxonomy" id="349215"/>
    <lineage>
        <taxon>Bacteria</taxon>
        <taxon>Pseudomonadati</taxon>
        <taxon>Bdellovibrionota</taxon>
        <taxon>Bdellovibrionia</taxon>
        <taxon>Bdellovibrionales</taxon>
        <taxon>Pseudobdellovibrionaceae</taxon>
        <taxon>Micavibrio</taxon>
    </lineage>
</organism>
<dbReference type="KEGG" id="man:A11S_2247"/>
<evidence type="ECO:0000256" key="6">
    <source>
        <dbReference type="ARBA" id="ARBA00023136"/>
    </source>
</evidence>
<dbReference type="AlphaFoldDB" id="M4VIM7"/>
<evidence type="ECO:0000256" key="4">
    <source>
        <dbReference type="ARBA" id="ARBA00022692"/>
    </source>
</evidence>
<comment type="similarity">
    <text evidence="2 7">Belongs to the MlaE permease family.</text>
</comment>
<dbReference type="PANTHER" id="PTHR30188">
    <property type="entry name" value="ABC TRANSPORTER PERMEASE PROTEIN-RELATED"/>
    <property type="match status" value="1"/>
</dbReference>
<proteinExistence type="inferred from homology"/>
<dbReference type="GO" id="GO:0005548">
    <property type="term" value="F:phospholipid transporter activity"/>
    <property type="evidence" value="ECO:0007669"/>
    <property type="project" value="TreeGrafter"/>
</dbReference>
<evidence type="ECO:0000313" key="10">
    <source>
        <dbReference type="Proteomes" id="UP000011932"/>
    </source>
</evidence>
<evidence type="ECO:0000256" key="8">
    <source>
        <dbReference type="SAM" id="MobiDB-lite"/>
    </source>
</evidence>